<keyword evidence="7" id="KW-1185">Reference proteome</keyword>
<keyword evidence="3" id="KW-0378">Hydrolase</keyword>
<dbReference type="AlphaFoldDB" id="A0A812R3D4"/>
<evidence type="ECO:0000256" key="4">
    <source>
        <dbReference type="ARBA" id="ARBA00023134"/>
    </source>
</evidence>
<evidence type="ECO:0000256" key="3">
    <source>
        <dbReference type="ARBA" id="ARBA00022801"/>
    </source>
</evidence>
<evidence type="ECO:0000256" key="1">
    <source>
        <dbReference type="ARBA" id="ARBA00005429"/>
    </source>
</evidence>
<dbReference type="PROSITE" id="PS51716">
    <property type="entry name" value="G_IRG"/>
    <property type="match status" value="1"/>
</dbReference>
<dbReference type="GO" id="GO:0005525">
    <property type="term" value="F:GTP binding"/>
    <property type="evidence" value="ECO:0007669"/>
    <property type="project" value="UniProtKB-KW"/>
</dbReference>
<dbReference type="SUPFAM" id="SSF52540">
    <property type="entry name" value="P-loop containing nucleoside triphosphate hydrolases"/>
    <property type="match status" value="1"/>
</dbReference>
<dbReference type="Proteomes" id="UP000604046">
    <property type="component" value="Unassembled WGS sequence"/>
</dbReference>
<evidence type="ECO:0000313" key="6">
    <source>
        <dbReference type="EMBL" id="CAE7419008.1"/>
    </source>
</evidence>
<dbReference type="CDD" id="cd00882">
    <property type="entry name" value="Ras_like_GTPase"/>
    <property type="match status" value="1"/>
</dbReference>
<comment type="caution">
    <text evidence="6">The sequence shown here is derived from an EMBL/GenBank/DDBJ whole genome shotgun (WGS) entry which is preliminary data.</text>
</comment>
<sequence>MSGRELGGQYIRERNAFSPGQRGISLLEMLGCLLFLGFKALLDAIRIASLRGGFGIILRLTTPWSFATPWQMFLRAAENYVDARVLPLPVDQQESTGVLLNRMAPEIVQSAKQRLEGALKTFQDARRELALAYGEQTRAYLVPEYLRNAREQNAFIIAIAGNQSVGKSSFVRAFLDFEQPTDPPTTTAPVPYVYPTQSDVPCMFWDLPPLGAAGYPAETYMKLLGMRHFGLVVVMTDNKIAEAELLLLDELKHWKVPYVVVRNKLDVDIEREFMAEQLVWDARGLKDGLDDTVRAEILCDTVASVKEDLSDLYDVERRELSLLILHLALVKVAAVAVAVA</sequence>
<dbReference type="PANTHER" id="PTHR32341:SF10">
    <property type="entry name" value="INTERFERON-INDUCIBLE GTPASE 5"/>
    <property type="match status" value="1"/>
</dbReference>
<protein>
    <submittedName>
        <fullName evidence="6">IRGC protein</fullName>
    </submittedName>
</protein>
<dbReference type="OrthoDB" id="422720at2759"/>
<proteinExistence type="inferred from homology"/>
<gene>
    <name evidence="6" type="primary">IRGC</name>
    <name evidence="6" type="ORF">SNAT2548_LOCUS22787</name>
</gene>
<evidence type="ECO:0000259" key="5">
    <source>
        <dbReference type="PROSITE" id="PS51716"/>
    </source>
</evidence>
<dbReference type="InterPro" id="IPR030385">
    <property type="entry name" value="G_IRG_dom"/>
</dbReference>
<name>A0A812R3D4_9DINO</name>
<dbReference type="GO" id="GO:0016020">
    <property type="term" value="C:membrane"/>
    <property type="evidence" value="ECO:0007669"/>
    <property type="project" value="InterPro"/>
</dbReference>
<dbReference type="InterPro" id="IPR051515">
    <property type="entry name" value="IRG"/>
</dbReference>
<dbReference type="Gene3D" id="3.40.50.300">
    <property type="entry name" value="P-loop containing nucleotide triphosphate hydrolases"/>
    <property type="match status" value="1"/>
</dbReference>
<dbReference type="InterPro" id="IPR027417">
    <property type="entry name" value="P-loop_NTPase"/>
</dbReference>
<keyword evidence="4" id="KW-0342">GTP-binding</keyword>
<dbReference type="GO" id="GO:0016787">
    <property type="term" value="F:hydrolase activity"/>
    <property type="evidence" value="ECO:0007669"/>
    <property type="project" value="UniProtKB-KW"/>
</dbReference>
<dbReference type="Pfam" id="PF05049">
    <property type="entry name" value="IIGP"/>
    <property type="match status" value="1"/>
</dbReference>
<feature type="domain" description="IRG-type G" evidence="5">
    <location>
        <begin position="153"/>
        <end position="340"/>
    </location>
</feature>
<accession>A0A812R3D4</accession>
<comment type="similarity">
    <text evidence="1">Belongs to the TRAFAC class dynamin-like GTPase superfamily. IRG family.</text>
</comment>
<keyword evidence="2" id="KW-0547">Nucleotide-binding</keyword>
<dbReference type="PANTHER" id="PTHR32341">
    <property type="entry name" value="INTERFERON-INDUCIBLE GTPASE"/>
    <property type="match status" value="1"/>
</dbReference>
<dbReference type="EMBL" id="CAJNDS010002299">
    <property type="protein sequence ID" value="CAE7419008.1"/>
    <property type="molecule type" value="Genomic_DNA"/>
</dbReference>
<evidence type="ECO:0000313" key="7">
    <source>
        <dbReference type="Proteomes" id="UP000604046"/>
    </source>
</evidence>
<evidence type="ECO:0000256" key="2">
    <source>
        <dbReference type="ARBA" id="ARBA00022741"/>
    </source>
</evidence>
<organism evidence="6 7">
    <name type="scientific">Symbiodinium natans</name>
    <dbReference type="NCBI Taxonomy" id="878477"/>
    <lineage>
        <taxon>Eukaryota</taxon>
        <taxon>Sar</taxon>
        <taxon>Alveolata</taxon>
        <taxon>Dinophyceae</taxon>
        <taxon>Suessiales</taxon>
        <taxon>Symbiodiniaceae</taxon>
        <taxon>Symbiodinium</taxon>
    </lineage>
</organism>
<reference evidence="6" key="1">
    <citation type="submission" date="2021-02" db="EMBL/GenBank/DDBJ databases">
        <authorList>
            <person name="Dougan E. K."/>
            <person name="Rhodes N."/>
            <person name="Thang M."/>
            <person name="Chan C."/>
        </authorList>
    </citation>
    <scope>NUCLEOTIDE SEQUENCE</scope>
</reference>
<dbReference type="InterPro" id="IPR007743">
    <property type="entry name" value="Immunity-related_GTPase-like"/>
</dbReference>